<dbReference type="Pfam" id="PF18735">
    <property type="entry name" value="HEPN_RiboL-PSP"/>
    <property type="match status" value="1"/>
</dbReference>
<evidence type="ECO:0000313" key="2">
    <source>
        <dbReference type="EMBL" id="MRH22334.1"/>
    </source>
</evidence>
<dbReference type="RefSeq" id="WP_153749616.1">
    <property type="nucleotide sequence ID" value="NZ_BAAADI010000010.1"/>
</dbReference>
<gene>
    <name evidence="2" type="ORF">GH815_15225</name>
</gene>
<dbReference type="AlphaFoldDB" id="A0A844BCY5"/>
<sequence>MAESNAIRRLRLRLTDARRLIEIHEECTGNARGRRHGYDALNRSAVILAVAAWEGFSEDSLDRAVAEIARRAEGPETLPDRVWQAMLAHLHEKHTWSKLNDTAKSSLWKLAGEGWRLQFIDYSKAKIAALNTPNHGNLRKAYSSLVGLENFSAQWGARRWSEADYIAKLDDLLNLRHRIAHGVIGEETVGKSKARAGVGLIERLAGKTDEVVTAHLAAMKLRPVRIRQRVAP</sequence>
<evidence type="ECO:0000259" key="1">
    <source>
        <dbReference type="Pfam" id="PF18735"/>
    </source>
</evidence>
<comment type="caution">
    <text evidence="2">The sequence shown here is derived from an EMBL/GenBank/DDBJ whole genome shotgun (WGS) entry which is preliminary data.</text>
</comment>
<dbReference type="Proteomes" id="UP000466730">
    <property type="component" value="Unassembled WGS sequence"/>
</dbReference>
<name>A0A844BCY5_9RHOB</name>
<accession>A0A844BCY5</accession>
<evidence type="ECO:0000313" key="3">
    <source>
        <dbReference type="Proteomes" id="UP000466730"/>
    </source>
</evidence>
<keyword evidence="3" id="KW-1185">Reference proteome</keyword>
<protein>
    <recommendedName>
        <fullName evidence="1">RiboL-PSP-HEPN domain-containing protein</fullName>
    </recommendedName>
</protein>
<feature type="domain" description="RiboL-PSP-HEPN" evidence="1">
    <location>
        <begin position="16"/>
        <end position="210"/>
    </location>
</feature>
<dbReference type="OrthoDB" id="9134022at2"/>
<proteinExistence type="predicted"/>
<dbReference type="InterPro" id="IPR041519">
    <property type="entry name" value="HEPN_RiboL-PSP"/>
</dbReference>
<reference evidence="2 3" key="1">
    <citation type="submission" date="2019-11" db="EMBL/GenBank/DDBJ databases">
        <title>Draft Whole-Genome sequence of the marine photosynthetic bacterium Rhodovulum strictum DSM 11289.</title>
        <authorList>
            <person name="Kyndt J.A."/>
            <person name="Meyer T.E."/>
        </authorList>
    </citation>
    <scope>NUCLEOTIDE SEQUENCE [LARGE SCALE GENOMIC DNA]</scope>
    <source>
        <strain evidence="2 3">DSM 11289</strain>
    </source>
</reference>
<organism evidence="2 3">
    <name type="scientific">Rhodovulum strictum</name>
    <dbReference type="NCBI Taxonomy" id="58314"/>
    <lineage>
        <taxon>Bacteria</taxon>
        <taxon>Pseudomonadati</taxon>
        <taxon>Pseudomonadota</taxon>
        <taxon>Alphaproteobacteria</taxon>
        <taxon>Rhodobacterales</taxon>
        <taxon>Paracoccaceae</taxon>
        <taxon>Rhodovulum</taxon>
    </lineage>
</organism>
<dbReference type="EMBL" id="WJPO01000028">
    <property type="protein sequence ID" value="MRH22334.1"/>
    <property type="molecule type" value="Genomic_DNA"/>
</dbReference>